<dbReference type="PANTHER" id="PTHR43767">
    <property type="entry name" value="LONG-CHAIN-FATTY-ACID--COA LIGASE"/>
    <property type="match status" value="1"/>
</dbReference>
<protein>
    <recommendedName>
        <fullName evidence="5">Long-chain fatty acid--CoA ligase</fullName>
    </recommendedName>
</protein>
<dbReference type="PANTHER" id="PTHR43767:SF1">
    <property type="entry name" value="NONRIBOSOMAL PEPTIDE SYNTHASE PES1 (EUROFUNG)-RELATED"/>
    <property type="match status" value="1"/>
</dbReference>
<name>A0A2A4FDR9_9BURK</name>
<dbReference type="GO" id="GO:0016878">
    <property type="term" value="F:acid-thiol ligase activity"/>
    <property type="evidence" value="ECO:0007669"/>
    <property type="project" value="UniProtKB-ARBA"/>
</dbReference>
<dbReference type="Gene3D" id="3.40.50.12780">
    <property type="entry name" value="N-terminal domain of ligase-like"/>
    <property type="match status" value="1"/>
</dbReference>
<evidence type="ECO:0000259" key="1">
    <source>
        <dbReference type="Pfam" id="PF00501"/>
    </source>
</evidence>
<dbReference type="Pfam" id="PF00501">
    <property type="entry name" value="AMP-binding"/>
    <property type="match status" value="1"/>
</dbReference>
<evidence type="ECO:0000313" key="3">
    <source>
        <dbReference type="EMBL" id="PCE30734.1"/>
    </source>
</evidence>
<feature type="domain" description="AMP-dependent synthetase/ligase" evidence="1">
    <location>
        <begin position="14"/>
        <end position="338"/>
    </location>
</feature>
<dbReference type="InterPro" id="IPR020845">
    <property type="entry name" value="AMP-binding_CS"/>
</dbReference>
<feature type="domain" description="AMP-binding enzyme C-terminal" evidence="2">
    <location>
        <begin position="385"/>
        <end position="460"/>
    </location>
</feature>
<evidence type="ECO:0000313" key="4">
    <source>
        <dbReference type="Proteomes" id="UP000217994"/>
    </source>
</evidence>
<gene>
    <name evidence="3" type="ORF">BZL54_19025</name>
</gene>
<dbReference type="InterPro" id="IPR000873">
    <property type="entry name" value="AMP-dep_synth/lig_dom"/>
</dbReference>
<proteinExistence type="predicted"/>
<dbReference type="GeneID" id="69003289"/>
<evidence type="ECO:0000259" key="2">
    <source>
        <dbReference type="Pfam" id="PF13193"/>
    </source>
</evidence>
<sequence>MYSMYDLLRFHGRSRPGAALLRLEDRQVEYGEMLARVDTVRAQLLDAGIRPGHRVAVCCAESDDYVAALIAVWSIGATAAPIEPQLEHAMQQTLLEVSRANWRVEIAADGAQVPTVTALEPPDAAPWYPGAEAPAQLLFTSGSSGKPKAVMLTQESLLAASLECANSVNLTAADVQLTTVPFWHAYGQNRGLNATLYAGACIAPVFDDDLSKRLAALARIEPTVLLSMASFYGFLAFAKRPLGSRIRVAVSGAAPLPEPIKERFERLYGIPLLRTYGLTEFLLISCERLGERRAPHGVGYPARGVEVRIVGDGDTPLGDPDAAGRILVRGCPAMQGYLGRPDKRITDDGWLDTEDIGVLNDDGLRVLGRASSFVKRSGYKVYPVEVQTVLASHPDVIDVAVAPFNSAFGTEELAAQVVVRDKTQIDADALLQFCRERMPDYKVPSRCTIVDAVTKLPSGKPDLVRITRDATHA</sequence>
<evidence type="ECO:0008006" key="5">
    <source>
        <dbReference type="Google" id="ProtNLM"/>
    </source>
</evidence>
<dbReference type="Pfam" id="PF13193">
    <property type="entry name" value="AMP-binding_C"/>
    <property type="match status" value="1"/>
</dbReference>
<organism evidence="3 4">
    <name type="scientific">Burkholderia ubonensis subsp. mesacidophila</name>
    <dbReference type="NCBI Taxonomy" id="265293"/>
    <lineage>
        <taxon>Bacteria</taxon>
        <taxon>Pseudomonadati</taxon>
        <taxon>Pseudomonadota</taxon>
        <taxon>Betaproteobacteria</taxon>
        <taxon>Burkholderiales</taxon>
        <taxon>Burkholderiaceae</taxon>
        <taxon>Burkholderia</taxon>
        <taxon>Burkholderia cepacia complex</taxon>
    </lineage>
</organism>
<dbReference type="InterPro" id="IPR050237">
    <property type="entry name" value="ATP-dep_AMP-bd_enzyme"/>
</dbReference>
<dbReference type="InterPro" id="IPR045851">
    <property type="entry name" value="AMP-bd_C_sf"/>
</dbReference>
<dbReference type="InterPro" id="IPR025110">
    <property type="entry name" value="AMP-bd_C"/>
</dbReference>
<dbReference type="PROSITE" id="PS00455">
    <property type="entry name" value="AMP_BINDING"/>
    <property type="match status" value="1"/>
</dbReference>
<comment type="caution">
    <text evidence="3">The sequence shown here is derived from an EMBL/GenBank/DDBJ whole genome shotgun (WGS) entry which is preliminary data.</text>
</comment>
<dbReference type="Gene3D" id="3.30.300.30">
    <property type="match status" value="1"/>
</dbReference>
<accession>A0A2A4FDR9</accession>
<dbReference type="EMBL" id="MTZU01000056">
    <property type="protein sequence ID" value="PCE30734.1"/>
    <property type="molecule type" value="Genomic_DNA"/>
</dbReference>
<reference evidence="3 4" key="1">
    <citation type="submission" date="2017-01" db="EMBL/GenBank/DDBJ databases">
        <title>Whole-Genome Shotgun Sequencing of Two beta-Proteobacterial Species in Search of the Bulgecin Biosynthetic Cluster.</title>
        <authorList>
            <person name="Horsman M.E."/>
            <person name="Marous D.R."/>
            <person name="Li R."/>
            <person name="Oliver R.A."/>
            <person name="Byun B."/>
            <person name="Emrich S.J."/>
            <person name="Boggess B."/>
            <person name="Townsend C.A."/>
            <person name="Mobashery S."/>
        </authorList>
    </citation>
    <scope>NUCLEOTIDE SEQUENCE [LARGE SCALE GENOMIC DNA]</scope>
    <source>
        <strain evidence="3 4">ATCC 31433</strain>
    </source>
</reference>
<dbReference type="AlphaFoldDB" id="A0A2A4FDR9"/>
<dbReference type="InterPro" id="IPR042099">
    <property type="entry name" value="ANL_N_sf"/>
</dbReference>
<dbReference type="SUPFAM" id="SSF56801">
    <property type="entry name" value="Acetyl-CoA synthetase-like"/>
    <property type="match status" value="1"/>
</dbReference>
<dbReference type="RefSeq" id="WP_084910218.1">
    <property type="nucleotide sequence ID" value="NZ_CP020739.1"/>
</dbReference>
<dbReference type="Proteomes" id="UP000217994">
    <property type="component" value="Unassembled WGS sequence"/>
</dbReference>